<feature type="transmembrane region" description="Helical" evidence="7">
    <location>
        <begin position="208"/>
        <end position="229"/>
    </location>
</feature>
<proteinExistence type="predicted"/>
<comment type="subcellular location">
    <subcellularLocation>
        <location evidence="1">Membrane</location>
        <topology evidence="1">Multi-pass membrane protein</topology>
    </subcellularLocation>
</comment>
<dbReference type="InterPro" id="IPR020846">
    <property type="entry name" value="MFS_dom"/>
</dbReference>
<dbReference type="Proteomes" id="UP001476247">
    <property type="component" value="Unassembled WGS sequence"/>
</dbReference>
<dbReference type="PANTHER" id="PTHR23502">
    <property type="entry name" value="MAJOR FACILITATOR SUPERFAMILY"/>
    <property type="match status" value="1"/>
</dbReference>
<comment type="caution">
    <text evidence="9">The sequence shown here is derived from an EMBL/GenBank/DDBJ whole genome shotgun (WGS) entry which is preliminary data.</text>
</comment>
<feature type="transmembrane region" description="Helical" evidence="7">
    <location>
        <begin position="317"/>
        <end position="339"/>
    </location>
</feature>
<dbReference type="SUPFAM" id="SSF103473">
    <property type="entry name" value="MFS general substrate transporter"/>
    <property type="match status" value="1"/>
</dbReference>
<feature type="transmembrane region" description="Helical" evidence="7">
    <location>
        <begin position="58"/>
        <end position="78"/>
    </location>
</feature>
<feature type="domain" description="Major facilitator superfamily (MFS) profile" evidence="8">
    <location>
        <begin position="1"/>
        <end position="369"/>
    </location>
</feature>
<evidence type="ECO:0000256" key="7">
    <source>
        <dbReference type="SAM" id="Phobius"/>
    </source>
</evidence>
<dbReference type="PANTHER" id="PTHR23502:SF132">
    <property type="entry name" value="POLYAMINE TRANSPORTER 2-RELATED"/>
    <property type="match status" value="1"/>
</dbReference>
<dbReference type="Gene3D" id="1.20.1720.10">
    <property type="entry name" value="Multidrug resistance protein D"/>
    <property type="match status" value="1"/>
</dbReference>
<dbReference type="InterPro" id="IPR011701">
    <property type="entry name" value="MFS"/>
</dbReference>
<evidence type="ECO:0000256" key="5">
    <source>
        <dbReference type="ARBA" id="ARBA00023136"/>
    </source>
</evidence>
<dbReference type="Pfam" id="PF07690">
    <property type="entry name" value="MFS_1"/>
    <property type="match status" value="2"/>
</dbReference>
<feature type="region of interest" description="Disordered" evidence="6">
    <location>
        <begin position="108"/>
        <end position="144"/>
    </location>
</feature>
<keyword evidence="10" id="KW-1185">Reference proteome</keyword>
<name>A0ABP9Y8Q8_9FUNG</name>
<gene>
    <name evidence="9" type="ORF">HPULCUR_008146</name>
</gene>
<reference evidence="9 10" key="1">
    <citation type="submission" date="2024-04" db="EMBL/GenBank/DDBJ databases">
        <title>genome sequences of Mucor flavus KT1a and Helicostylum pulchrum KT1b strains isolation_sourced from the surface of a dry-aged beef.</title>
        <authorList>
            <person name="Toyotome T."/>
            <person name="Hosono M."/>
            <person name="Torimaru M."/>
            <person name="Fukuda K."/>
            <person name="Mikami N."/>
        </authorList>
    </citation>
    <scope>NUCLEOTIDE SEQUENCE [LARGE SCALE GENOMIC DNA]</scope>
    <source>
        <strain evidence="9 10">KT1b</strain>
    </source>
</reference>
<protein>
    <recommendedName>
        <fullName evidence="8">Major facilitator superfamily (MFS) profile domain-containing protein</fullName>
    </recommendedName>
</protein>
<feature type="compositionally biased region" description="Basic and acidic residues" evidence="6">
    <location>
        <begin position="128"/>
        <end position="144"/>
    </location>
</feature>
<feature type="transmembrane region" description="Helical" evidence="7">
    <location>
        <begin position="345"/>
        <end position="364"/>
    </location>
</feature>
<keyword evidence="4 7" id="KW-1133">Transmembrane helix</keyword>
<evidence type="ECO:0000256" key="3">
    <source>
        <dbReference type="ARBA" id="ARBA00022692"/>
    </source>
</evidence>
<accession>A0ABP9Y8Q8</accession>
<evidence type="ECO:0000256" key="2">
    <source>
        <dbReference type="ARBA" id="ARBA00022448"/>
    </source>
</evidence>
<keyword evidence="5 7" id="KW-0472">Membrane</keyword>
<feature type="transmembrane region" description="Helical" evidence="7">
    <location>
        <begin position="279"/>
        <end position="305"/>
    </location>
</feature>
<organism evidence="9 10">
    <name type="scientific">Helicostylum pulchrum</name>
    <dbReference type="NCBI Taxonomy" id="562976"/>
    <lineage>
        <taxon>Eukaryota</taxon>
        <taxon>Fungi</taxon>
        <taxon>Fungi incertae sedis</taxon>
        <taxon>Mucoromycota</taxon>
        <taxon>Mucoromycotina</taxon>
        <taxon>Mucoromycetes</taxon>
        <taxon>Mucorales</taxon>
        <taxon>Mucorineae</taxon>
        <taxon>Mucoraceae</taxon>
        <taxon>Helicostylum</taxon>
    </lineage>
</organism>
<keyword evidence="3 7" id="KW-0812">Transmembrane</keyword>
<feature type="transmembrane region" description="Helical" evidence="7">
    <location>
        <begin position="165"/>
        <end position="188"/>
    </location>
</feature>
<evidence type="ECO:0000256" key="1">
    <source>
        <dbReference type="ARBA" id="ARBA00004141"/>
    </source>
</evidence>
<evidence type="ECO:0000313" key="10">
    <source>
        <dbReference type="Proteomes" id="UP001476247"/>
    </source>
</evidence>
<dbReference type="Gene3D" id="1.20.1250.20">
    <property type="entry name" value="MFS general substrate transporter like domains"/>
    <property type="match status" value="1"/>
</dbReference>
<evidence type="ECO:0000313" key="9">
    <source>
        <dbReference type="EMBL" id="GAA5802672.1"/>
    </source>
</evidence>
<dbReference type="EMBL" id="BAABUJ010000024">
    <property type="protein sequence ID" value="GAA5802672.1"/>
    <property type="molecule type" value="Genomic_DNA"/>
</dbReference>
<evidence type="ECO:0000256" key="4">
    <source>
        <dbReference type="ARBA" id="ARBA00022989"/>
    </source>
</evidence>
<sequence>MTIFIVTSVGAAYVNNIWVLVVVRCLQSIGVSCGQSVGDGYISNLYAIEERGSAFGKYLFGVIFGPLLGPIIGGFLIMSELDNEKFDGQPPVFNTIECFNYTRDSMQTSRSKNELNPVISESVNTEQQSEKKKPENEQHSMSKKDVVDVAPKQEKMFNPFAPFALLRYPFILMSSVVAGLFFGAMFATETILPEAFSNTYGLNSWQVGLSYIGAGIGSLSGAYVGGRLSDRLLLRSRRLRGGKPKAEDRLTMNMWFAGVAFNPLGLLLFGWVVEYKLSFWWAIVGFGIQCFGNVQVVAIVTAYLVDSVPGRGAAVTAAANFVRFGISCILTLIYTPMIASLGAGWTSTLFAVLSWVGMLIAFILKIRGEKIRRWSGY</sequence>
<evidence type="ECO:0000259" key="8">
    <source>
        <dbReference type="PROSITE" id="PS50850"/>
    </source>
</evidence>
<feature type="transmembrane region" description="Helical" evidence="7">
    <location>
        <begin position="250"/>
        <end position="273"/>
    </location>
</feature>
<evidence type="ECO:0000256" key="6">
    <source>
        <dbReference type="SAM" id="MobiDB-lite"/>
    </source>
</evidence>
<keyword evidence="2" id="KW-0813">Transport</keyword>
<dbReference type="InterPro" id="IPR036259">
    <property type="entry name" value="MFS_trans_sf"/>
</dbReference>
<dbReference type="PROSITE" id="PS50850">
    <property type="entry name" value="MFS"/>
    <property type="match status" value="1"/>
</dbReference>